<comment type="caution">
    <text evidence="1">The sequence shown here is derived from an EMBL/GenBank/DDBJ whole genome shotgun (WGS) entry which is preliminary data.</text>
</comment>
<evidence type="ECO:0000313" key="2">
    <source>
        <dbReference type="Proteomes" id="UP001172386"/>
    </source>
</evidence>
<dbReference type="Proteomes" id="UP001172386">
    <property type="component" value="Unassembled WGS sequence"/>
</dbReference>
<accession>A0ACC3AC53</accession>
<gene>
    <name evidence="1" type="ORF">H2198_003115</name>
</gene>
<name>A0ACC3AC53_9EURO</name>
<dbReference type="EMBL" id="JAPDRQ010000040">
    <property type="protein sequence ID" value="KAJ9659386.1"/>
    <property type="molecule type" value="Genomic_DNA"/>
</dbReference>
<organism evidence="1 2">
    <name type="scientific">Neophaeococcomyces mojaviensis</name>
    <dbReference type="NCBI Taxonomy" id="3383035"/>
    <lineage>
        <taxon>Eukaryota</taxon>
        <taxon>Fungi</taxon>
        <taxon>Dikarya</taxon>
        <taxon>Ascomycota</taxon>
        <taxon>Pezizomycotina</taxon>
        <taxon>Eurotiomycetes</taxon>
        <taxon>Chaetothyriomycetidae</taxon>
        <taxon>Chaetothyriales</taxon>
        <taxon>Chaetothyriales incertae sedis</taxon>
        <taxon>Neophaeococcomyces</taxon>
    </lineage>
</organism>
<protein>
    <submittedName>
        <fullName evidence="1">Uncharacterized protein</fullName>
    </submittedName>
</protein>
<evidence type="ECO:0000313" key="1">
    <source>
        <dbReference type="EMBL" id="KAJ9659386.1"/>
    </source>
</evidence>
<keyword evidence="2" id="KW-1185">Reference proteome</keyword>
<sequence>MDFTLALTHFCEVHGPKSVLCTKVLPLECTLCVPPSPRLQTKASFESYTTQIQDDDDDDDEPQRAAPRLRRTDTDFTLPPGLSHASTAVEGRPITPTIEQHPLFRRGASNQTSHKYPYGWASGPDTCASCSFTVPPSIAAKLPEGAPGSLRDGGKSKNAAPVLRSREFICLGKSRKYSQSRHYQHLHPSSSQESDISPSSSVGSTLSQHAANHCHDHTLTYLTSKSPDDPTNYATLRASVLRALSCEVLPRGLSEGPFCFGDSTTGYTIAYVFRLTDPKARGRRRAYAFVALAGRDAHRAFKACPMLWEAFATMAKAIELAAQRYQDEQELERQKEREEEMAKDNKSAYTNISSFLTQRPVDPDGHPRRVGQTMPRSLAEIIGDENIFAILHQYFVAVLRCLGDQFGGLPLAERKQKMAYQTVASEQDGVGESNLPRQVSNDMLDALKIEDEEELVAGKRKPQAASTGLASQSMKQQASAKVAITPADLFGDTTSTTSTSSTPKKIKRNSQCGSASLTLDSNRQRQVAV</sequence>
<reference evidence="1" key="1">
    <citation type="submission" date="2022-10" db="EMBL/GenBank/DDBJ databases">
        <title>Culturing micro-colonial fungi from biological soil crusts in the Mojave desert and describing Neophaeococcomyces mojavensis, and introducing the new genera and species Taxawa tesnikishii.</title>
        <authorList>
            <person name="Kurbessoian T."/>
            <person name="Stajich J.E."/>
        </authorList>
    </citation>
    <scope>NUCLEOTIDE SEQUENCE</scope>
    <source>
        <strain evidence="1">JES_112</strain>
    </source>
</reference>
<proteinExistence type="predicted"/>